<evidence type="ECO:0000313" key="3">
    <source>
        <dbReference type="Proteomes" id="UP000250266"/>
    </source>
</evidence>
<feature type="repeat" description="PPR" evidence="1">
    <location>
        <begin position="549"/>
        <end position="583"/>
    </location>
</feature>
<accession>A0A8E2EE58</accession>
<dbReference type="Gene3D" id="1.25.40.10">
    <property type="entry name" value="Tetratricopeptide repeat domain"/>
    <property type="match status" value="2"/>
</dbReference>
<dbReference type="SUPFAM" id="SSF48452">
    <property type="entry name" value="TPR-like"/>
    <property type="match status" value="1"/>
</dbReference>
<name>A0A8E2EE58_9PEZI</name>
<proteinExistence type="predicted"/>
<reference evidence="2 3" key="1">
    <citation type="journal article" date="2016" name="Nat. Commun.">
        <title>Ectomycorrhizal ecology is imprinted in the genome of the dominant symbiotic fungus Cenococcum geophilum.</title>
        <authorList>
            <consortium name="DOE Joint Genome Institute"/>
            <person name="Peter M."/>
            <person name="Kohler A."/>
            <person name="Ohm R.A."/>
            <person name="Kuo A."/>
            <person name="Krutzmann J."/>
            <person name="Morin E."/>
            <person name="Arend M."/>
            <person name="Barry K.W."/>
            <person name="Binder M."/>
            <person name="Choi C."/>
            <person name="Clum A."/>
            <person name="Copeland A."/>
            <person name="Grisel N."/>
            <person name="Haridas S."/>
            <person name="Kipfer T."/>
            <person name="LaButti K."/>
            <person name="Lindquist E."/>
            <person name="Lipzen A."/>
            <person name="Maire R."/>
            <person name="Meier B."/>
            <person name="Mihaltcheva S."/>
            <person name="Molinier V."/>
            <person name="Murat C."/>
            <person name="Poggeler S."/>
            <person name="Quandt C.A."/>
            <person name="Sperisen C."/>
            <person name="Tritt A."/>
            <person name="Tisserant E."/>
            <person name="Crous P.W."/>
            <person name="Henrissat B."/>
            <person name="Nehls U."/>
            <person name="Egli S."/>
            <person name="Spatafora J.W."/>
            <person name="Grigoriev I.V."/>
            <person name="Martin F.M."/>
        </authorList>
    </citation>
    <scope>NUCLEOTIDE SEQUENCE [LARGE SCALE GENOMIC DNA]</scope>
    <source>
        <strain evidence="2 3">CBS 459.81</strain>
    </source>
</reference>
<dbReference type="NCBIfam" id="TIGR00756">
    <property type="entry name" value="PPR"/>
    <property type="match status" value="2"/>
</dbReference>
<keyword evidence="3" id="KW-1185">Reference proteome</keyword>
<organism evidence="2 3">
    <name type="scientific">Lepidopterella palustris CBS 459.81</name>
    <dbReference type="NCBI Taxonomy" id="1314670"/>
    <lineage>
        <taxon>Eukaryota</taxon>
        <taxon>Fungi</taxon>
        <taxon>Dikarya</taxon>
        <taxon>Ascomycota</taxon>
        <taxon>Pezizomycotina</taxon>
        <taxon>Dothideomycetes</taxon>
        <taxon>Pleosporomycetidae</taxon>
        <taxon>Mytilinidiales</taxon>
        <taxon>Argynnaceae</taxon>
        <taxon>Lepidopterella</taxon>
    </lineage>
</organism>
<evidence type="ECO:0000313" key="2">
    <source>
        <dbReference type="EMBL" id="OCK82372.1"/>
    </source>
</evidence>
<dbReference type="PROSITE" id="PS51375">
    <property type="entry name" value="PPR"/>
    <property type="match status" value="2"/>
</dbReference>
<dbReference type="Pfam" id="PF01535">
    <property type="entry name" value="PPR"/>
    <property type="match status" value="1"/>
</dbReference>
<dbReference type="InterPro" id="IPR002885">
    <property type="entry name" value="PPR_rpt"/>
</dbReference>
<dbReference type="PANTHER" id="PTHR47938">
    <property type="entry name" value="RESPIRATORY COMPLEX I CHAPERONE (CIA84), PUTATIVE (AFU_ORTHOLOGUE AFUA_2G06020)-RELATED"/>
    <property type="match status" value="1"/>
</dbReference>
<dbReference type="GO" id="GO:0140053">
    <property type="term" value="P:mitochondrial gene expression"/>
    <property type="evidence" value="ECO:0007669"/>
    <property type="project" value="TreeGrafter"/>
</dbReference>
<dbReference type="AlphaFoldDB" id="A0A8E2EE58"/>
<sequence length="1134" mass="130557">MLERASSCLESGGRKLLRGPKQCPRTRRMLHSAFWHHGAGDLSLPIWWASVIPSSDKGIREQEGVKYRVKKGQREEMRNGQNGILLDFLYPAKTMALIKTISSYGWDTWDSRRKHQYARNSARQFSSRTGNIQEYISTETDWETEAHDLQELEEELQHSNAIDALRERLRSNDPHKHGLVWRLYQAVEDSDRSQDLRADLVDYLASSEKSVDASRLAQVFDCLSTEHRRASSYRAAISSHLRFNMVGQAVKLHDEAAQRAIGFRFGSDILLARTVQDNQWDLAIRIYQVFIGFWRRQGLDRDYRELWAIVSKLPGLSSNAISFLHYLQQFSHQFQATTGKRYFVAMFVHDFAESLVENILRAETPDEKFIYDFFRALRTMEMSTPRLYEKTITRLLSLPRYHNYKNGRKLHLNLYRMYLDEAKERSYRDDFLPSKGLISRLISQMRRYDSIEDRAGWMTTVDTLIDDWRNLYGALQPKMLLLAMNSYSRVGFADKVHQYFNEYRSQKLDPVITQNFVYPLLYVHARRVEVPAVIKQFKRISEEFGMDPDITSWNILLYAYVRADDLDGTLKCFDDLLKSGCKPDKYSFGPVLDLCAKRGDVEAVQKLFSDAELRGVPDIRDNVMARNALVLAHANSGDLDEAEAAAESMLRDYLVGNLQGSLTHTWNILITKYALQGDMISTMRAYKRMQDSGIPIDTWTYGALMQVLISRRQTNAAYKILRVTMPNNNVQAHGFHYALVMAGFVNEGQFHRALHANKRMAERKVRPTVSSRIASLKALALAEMQELKRKRVESPMERLVELEEALREILAASDPSDLAPKQPRHGLRQTPLNQVSPDGYFEFIVFLYGARGAFHVCQEMFEAARAAREDEEGRFEAPLQLLAAIMDAHSRAKEHDEVDKCWELALEQAAKLVKLMESPAPHVAAAYAVSPTDPSTENLFAMPTPQKLNAARISRNRRHLLTVAIRVYLRDLLKRKDPYRVNTIRNTVSALLHDGYVMDSITWNEFIQVLARSGRMLDAFTACEAYLMPNFLGWRFNSPLYKRRDPSGYDMMDVRPANTRDVNNPMPRYKTMVFLAAAFAIVKRADATEQAHEHAGMGWELHKIQQLAPRTIHAIETMPIILDDKLQRKYLLGL</sequence>
<dbReference type="InterPro" id="IPR011990">
    <property type="entry name" value="TPR-like_helical_dom_sf"/>
</dbReference>
<evidence type="ECO:0000256" key="1">
    <source>
        <dbReference type="PROSITE-ProRule" id="PRU00708"/>
    </source>
</evidence>
<dbReference type="Proteomes" id="UP000250266">
    <property type="component" value="Unassembled WGS sequence"/>
</dbReference>
<feature type="repeat" description="PPR" evidence="1">
    <location>
        <begin position="662"/>
        <end position="696"/>
    </location>
</feature>
<protein>
    <recommendedName>
        <fullName evidence="4">Pentacotripeptide-repeat region of PRORP domain-containing protein</fullName>
    </recommendedName>
</protein>
<dbReference type="Pfam" id="PF13041">
    <property type="entry name" value="PPR_2"/>
    <property type="match status" value="1"/>
</dbReference>
<dbReference type="GO" id="GO:0003729">
    <property type="term" value="F:mRNA binding"/>
    <property type="evidence" value="ECO:0007669"/>
    <property type="project" value="TreeGrafter"/>
</dbReference>
<dbReference type="PANTHER" id="PTHR47938:SF35">
    <property type="entry name" value="PENTATRICOPEPTIDE REPEAT-CONTAINING PROTEIN 4, MITOCHONDRIAL-RELATED"/>
    <property type="match status" value="1"/>
</dbReference>
<evidence type="ECO:0008006" key="4">
    <source>
        <dbReference type="Google" id="ProtNLM"/>
    </source>
</evidence>
<dbReference type="GO" id="GO:0005739">
    <property type="term" value="C:mitochondrion"/>
    <property type="evidence" value="ECO:0007669"/>
    <property type="project" value="TreeGrafter"/>
</dbReference>
<dbReference type="EMBL" id="KV744890">
    <property type="protein sequence ID" value="OCK82372.1"/>
    <property type="molecule type" value="Genomic_DNA"/>
</dbReference>
<dbReference type="OrthoDB" id="185373at2759"/>
<gene>
    <name evidence="2" type="ORF">K432DRAFT_349174</name>
</gene>